<keyword evidence="2" id="KW-0433">Leucine-rich repeat</keyword>
<protein>
    <recommendedName>
        <fullName evidence="5">NB-ARC domain-containing protein</fullName>
    </recommendedName>
</protein>
<evidence type="ECO:0000256" key="3">
    <source>
        <dbReference type="ARBA" id="ARBA00023054"/>
    </source>
</evidence>
<comment type="subcellular location">
    <subcellularLocation>
        <location evidence="1">Membrane</location>
        <topology evidence="1">Peripheral membrane protein</topology>
    </subcellularLocation>
</comment>
<sequence>MAYKSVYVIDSCLSISYPLWYKVHWISEVVENIKLLNKDVKEIFGRKHIELTLHEVAKTSTCLIEPSFLANTPTENEEMVLFQDVMEKIKKQLLGGSSQLDVISIVGMPGLGKTTLAEQIYNDQIVAGYFDVHGKCHVTQTYSWRELLLTLLNDVEPSDHTKKADDQLAKKLRQGIKNGSRIILTTRLSEVAQYAKCESYPHDLPLLRDDEGWKSLQKKVFHGDNCPFELGDVGFRIAKSCGGLPLFIVLVASVLKEKNNKADLWKEVQESLDALNIGSLEESMSIIGFSYMNLPYHLKPCFLYFGGFLRGKSIHVS</sequence>
<dbReference type="PANTHER" id="PTHR23155">
    <property type="entry name" value="DISEASE RESISTANCE PROTEIN RP"/>
    <property type="match status" value="1"/>
</dbReference>
<dbReference type="PRINTS" id="PR00364">
    <property type="entry name" value="DISEASERSIST"/>
</dbReference>
<feature type="domain" description="NB-ARC" evidence="5">
    <location>
        <begin position="177"/>
        <end position="224"/>
    </location>
</feature>
<evidence type="ECO:0000313" key="7">
    <source>
        <dbReference type="Proteomes" id="UP001311915"/>
    </source>
</evidence>
<dbReference type="InterPro" id="IPR002182">
    <property type="entry name" value="NB-ARC"/>
</dbReference>
<dbReference type="AlphaFoldDB" id="A0AAV9KQE2"/>
<accession>A0AAV9KQE2</accession>
<dbReference type="InterPro" id="IPR027417">
    <property type="entry name" value="P-loop_NTPase"/>
</dbReference>
<dbReference type="Proteomes" id="UP001311915">
    <property type="component" value="Unassembled WGS sequence"/>
</dbReference>
<dbReference type="Gene3D" id="3.40.50.300">
    <property type="entry name" value="P-loop containing nucleotide triphosphate hydrolases"/>
    <property type="match status" value="1"/>
</dbReference>
<dbReference type="InterPro" id="IPR042197">
    <property type="entry name" value="Apaf_helical"/>
</dbReference>
<evidence type="ECO:0000259" key="5">
    <source>
        <dbReference type="Pfam" id="PF00931"/>
    </source>
</evidence>
<name>A0AAV9KQE2_9SOLN</name>
<dbReference type="SUPFAM" id="SSF52540">
    <property type="entry name" value="P-loop containing nucleoside triphosphate hydrolases"/>
    <property type="match status" value="1"/>
</dbReference>
<evidence type="ECO:0000256" key="4">
    <source>
        <dbReference type="ARBA" id="ARBA00023136"/>
    </source>
</evidence>
<dbReference type="Pfam" id="PF00931">
    <property type="entry name" value="NB-ARC"/>
    <property type="match status" value="2"/>
</dbReference>
<dbReference type="Gene3D" id="1.10.8.430">
    <property type="entry name" value="Helical domain of apoptotic protease-activating factors"/>
    <property type="match status" value="1"/>
</dbReference>
<proteinExistence type="predicted"/>
<dbReference type="GO" id="GO:0005737">
    <property type="term" value="C:cytoplasm"/>
    <property type="evidence" value="ECO:0007669"/>
    <property type="project" value="UniProtKB-SubCell"/>
</dbReference>
<evidence type="ECO:0000256" key="1">
    <source>
        <dbReference type="ARBA" id="ARBA00004170"/>
    </source>
</evidence>
<gene>
    <name evidence="6" type="ORF">R3W88_013965</name>
</gene>
<keyword evidence="3" id="KW-0175">Coiled coil</keyword>
<keyword evidence="7" id="KW-1185">Reference proteome</keyword>
<dbReference type="GO" id="GO:0016020">
    <property type="term" value="C:membrane"/>
    <property type="evidence" value="ECO:0007669"/>
    <property type="project" value="UniProtKB-SubCell"/>
</dbReference>
<feature type="domain" description="NB-ARC" evidence="5">
    <location>
        <begin position="83"/>
        <end position="176"/>
    </location>
</feature>
<organism evidence="6 7">
    <name type="scientific">Solanum pinnatisectum</name>
    <name type="common">tansyleaf nightshade</name>
    <dbReference type="NCBI Taxonomy" id="50273"/>
    <lineage>
        <taxon>Eukaryota</taxon>
        <taxon>Viridiplantae</taxon>
        <taxon>Streptophyta</taxon>
        <taxon>Embryophyta</taxon>
        <taxon>Tracheophyta</taxon>
        <taxon>Spermatophyta</taxon>
        <taxon>Magnoliopsida</taxon>
        <taxon>eudicotyledons</taxon>
        <taxon>Gunneridae</taxon>
        <taxon>Pentapetalae</taxon>
        <taxon>asterids</taxon>
        <taxon>lamiids</taxon>
        <taxon>Solanales</taxon>
        <taxon>Solanaceae</taxon>
        <taxon>Solanoideae</taxon>
        <taxon>Solaneae</taxon>
        <taxon>Solanum</taxon>
    </lineage>
</organism>
<dbReference type="InterPro" id="IPR044974">
    <property type="entry name" value="Disease_R_plants"/>
</dbReference>
<evidence type="ECO:0000256" key="2">
    <source>
        <dbReference type="ARBA" id="ARBA00022614"/>
    </source>
</evidence>
<comment type="caution">
    <text evidence="6">The sequence shown here is derived from an EMBL/GenBank/DDBJ whole genome shotgun (WGS) entry which is preliminary data.</text>
</comment>
<evidence type="ECO:0000313" key="6">
    <source>
        <dbReference type="EMBL" id="KAK4715627.1"/>
    </source>
</evidence>
<dbReference type="PANTHER" id="PTHR23155:SF1152">
    <property type="entry name" value="AAA+ ATPASE DOMAIN-CONTAINING PROTEIN"/>
    <property type="match status" value="1"/>
</dbReference>
<dbReference type="GO" id="GO:0005524">
    <property type="term" value="F:ATP binding"/>
    <property type="evidence" value="ECO:0007669"/>
    <property type="project" value="UniProtKB-KW"/>
</dbReference>
<dbReference type="GO" id="GO:0043531">
    <property type="term" value="F:ADP binding"/>
    <property type="evidence" value="ECO:0007669"/>
    <property type="project" value="InterPro"/>
</dbReference>
<reference evidence="6 7" key="1">
    <citation type="submission" date="2023-10" db="EMBL/GenBank/DDBJ databases">
        <title>Genome-Wide Identification Analysis in wild type Solanum Pinnatisectum Reveals Some Genes Defensing Phytophthora Infestans.</title>
        <authorList>
            <person name="Sun C."/>
        </authorList>
    </citation>
    <scope>NUCLEOTIDE SEQUENCE [LARGE SCALE GENOMIC DNA]</scope>
    <source>
        <strain evidence="6">LQN</strain>
        <tissue evidence="6">Leaf</tissue>
    </source>
</reference>
<keyword evidence="4" id="KW-0472">Membrane</keyword>
<dbReference type="EMBL" id="JAWPEI010000009">
    <property type="protein sequence ID" value="KAK4715627.1"/>
    <property type="molecule type" value="Genomic_DNA"/>
</dbReference>
<dbReference type="GO" id="GO:0098542">
    <property type="term" value="P:defense response to other organism"/>
    <property type="evidence" value="ECO:0007669"/>
    <property type="project" value="TreeGrafter"/>
</dbReference>